<dbReference type="CDD" id="cd00082">
    <property type="entry name" value="HisKA"/>
    <property type="match status" value="1"/>
</dbReference>
<keyword evidence="15" id="KW-1185">Reference proteome</keyword>
<feature type="domain" description="Histidine kinase" evidence="13">
    <location>
        <begin position="105"/>
        <end position="322"/>
    </location>
</feature>
<evidence type="ECO:0000256" key="6">
    <source>
        <dbReference type="ARBA" id="ARBA00022741"/>
    </source>
</evidence>
<evidence type="ECO:0000256" key="8">
    <source>
        <dbReference type="ARBA" id="ARBA00022840"/>
    </source>
</evidence>
<dbReference type="EMBL" id="VIAQ01000012">
    <property type="protein sequence ID" value="TQD26113.1"/>
    <property type="molecule type" value="Genomic_DNA"/>
</dbReference>
<dbReference type="InterPro" id="IPR036097">
    <property type="entry name" value="HisK_dim/P_sf"/>
</dbReference>
<dbReference type="Proteomes" id="UP000319335">
    <property type="component" value="Unassembled WGS sequence"/>
</dbReference>
<evidence type="ECO:0000256" key="10">
    <source>
        <dbReference type="ARBA" id="ARBA00023136"/>
    </source>
</evidence>
<dbReference type="InterPro" id="IPR003661">
    <property type="entry name" value="HisK_dim/P_dom"/>
</dbReference>
<dbReference type="InterPro" id="IPR003594">
    <property type="entry name" value="HATPase_dom"/>
</dbReference>
<evidence type="ECO:0000259" key="13">
    <source>
        <dbReference type="PROSITE" id="PS50109"/>
    </source>
</evidence>
<evidence type="ECO:0000256" key="9">
    <source>
        <dbReference type="ARBA" id="ARBA00023012"/>
    </source>
</evidence>
<dbReference type="SMART" id="SM00387">
    <property type="entry name" value="HATPase_c"/>
    <property type="match status" value="1"/>
</dbReference>
<proteinExistence type="predicted"/>
<dbReference type="GO" id="GO:0000155">
    <property type="term" value="F:phosphorelay sensor kinase activity"/>
    <property type="evidence" value="ECO:0007669"/>
    <property type="project" value="InterPro"/>
</dbReference>
<protein>
    <recommendedName>
        <fullName evidence="3">histidine kinase</fullName>
        <ecNumber evidence="3">2.7.13.3</ecNumber>
    </recommendedName>
</protein>
<comment type="subcellular location">
    <subcellularLocation>
        <location evidence="2">Membrane</location>
    </subcellularLocation>
</comment>
<evidence type="ECO:0000313" key="15">
    <source>
        <dbReference type="Proteomes" id="UP000319335"/>
    </source>
</evidence>
<evidence type="ECO:0000256" key="7">
    <source>
        <dbReference type="ARBA" id="ARBA00022777"/>
    </source>
</evidence>
<dbReference type="RefSeq" id="WP_154809149.1">
    <property type="nucleotide sequence ID" value="NZ_VIAQ01000012.1"/>
</dbReference>
<keyword evidence="6" id="KW-0547">Nucleotide-binding</keyword>
<dbReference type="SUPFAM" id="SSF47384">
    <property type="entry name" value="Homodimeric domain of signal transducing histidine kinase"/>
    <property type="match status" value="1"/>
</dbReference>
<keyword evidence="8" id="KW-0067">ATP-binding</keyword>
<dbReference type="Pfam" id="PF00512">
    <property type="entry name" value="HisKA"/>
    <property type="match status" value="1"/>
</dbReference>
<dbReference type="OrthoDB" id="342253at2157"/>
<keyword evidence="5" id="KW-0808">Transferase</keyword>
<dbReference type="InterPro" id="IPR004358">
    <property type="entry name" value="Sig_transdc_His_kin-like_C"/>
</dbReference>
<reference evidence="14 15" key="1">
    <citation type="submission" date="2019-06" db="EMBL/GenBank/DDBJ databases">
        <title>Draft genome sequence of Methanolobus vulcani B1d.</title>
        <authorList>
            <person name="Creighbaum A.J."/>
            <person name="Ticak T."/>
            <person name="Hariraju D."/>
            <person name="Arivett B.A."/>
            <person name="Ferguson D.J.Jr."/>
        </authorList>
    </citation>
    <scope>NUCLEOTIDE SEQUENCE [LARGE SCALE GENOMIC DNA]</scope>
    <source>
        <strain evidence="14 15">B1d</strain>
    </source>
</reference>
<sequence>MKQRLSNNTVKLFILVTSLIVWVSANQYDFFESIALFVSRYDKWEVDELIALSLYLFIVFSVLVYKKSKDLEREIQKRTLLEKELEQSLVSAEAANRAKSEFLATMSHELRTPLNSIIGFSNLMLTSEVNIDKQRKYLNNISSSGKHLLSIINSILDISKVEAGKLELHYEKFDIYGAIDEVKNIIFPLASEKEINIEFFTDDSLKEIYADRVRFKQILFNLISNAIKFTPNKGKIIISTSLVGNMFQCTVKDTGIGISEENKKELFKPFTQLHSCINRTSDGTGLGLTLVKQFVELHQGRIWFESELGKGSSFSIELPLQSV</sequence>
<dbReference type="SUPFAM" id="SSF55874">
    <property type="entry name" value="ATPase domain of HSP90 chaperone/DNA topoisomerase II/histidine kinase"/>
    <property type="match status" value="1"/>
</dbReference>
<dbReference type="PANTHER" id="PTHR43047">
    <property type="entry name" value="TWO-COMPONENT HISTIDINE PROTEIN KINASE"/>
    <property type="match status" value="1"/>
</dbReference>
<dbReference type="GO" id="GO:0005886">
    <property type="term" value="C:plasma membrane"/>
    <property type="evidence" value="ECO:0007669"/>
    <property type="project" value="TreeGrafter"/>
</dbReference>
<evidence type="ECO:0000256" key="11">
    <source>
        <dbReference type="ARBA" id="ARBA00023306"/>
    </source>
</evidence>
<dbReference type="PROSITE" id="PS50109">
    <property type="entry name" value="HIS_KIN"/>
    <property type="match status" value="1"/>
</dbReference>
<dbReference type="AlphaFoldDB" id="A0A7Z8KNT4"/>
<evidence type="ECO:0000256" key="3">
    <source>
        <dbReference type="ARBA" id="ARBA00012438"/>
    </source>
</evidence>
<keyword evidence="7" id="KW-0418">Kinase</keyword>
<keyword evidence="12" id="KW-0812">Transmembrane</keyword>
<evidence type="ECO:0000313" key="14">
    <source>
        <dbReference type="EMBL" id="TQD26113.1"/>
    </source>
</evidence>
<dbReference type="FunFam" id="1.10.287.130:FF:000038">
    <property type="entry name" value="Sensory transduction histidine kinase"/>
    <property type="match status" value="1"/>
</dbReference>
<keyword evidence="4" id="KW-0597">Phosphoprotein</keyword>
<evidence type="ECO:0000256" key="4">
    <source>
        <dbReference type="ARBA" id="ARBA00022553"/>
    </source>
</evidence>
<evidence type="ECO:0000256" key="12">
    <source>
        <dbReference type="SAM" id="Phobius"/>
    </source>
</evidence>
<comment type="caution">
    <text evidence="14">The sequence shown here is derived from an EMBL/GenBank/DDBJ whole genome shotgun (WGS) entry which is preliminary data.</text>
</comment>
<dbReference type="Pfam" id="PF02518">
    <property type="entry name" value="HATPase_c"/>
    <property type="match status" value="1"/>
</dbReference>
<name>A0A7Z8KNT4_9EURY</name>
<keyword evidence="12" id="KW-1133">Transmembrane helix</keyword>
<keyword evidence="9" id="KW-0902">Two-component regulatory system</keyword>
<evidence type="ECO:0000256" key="2">
    <source>
        <dbReference type="ARBA" id="ARBA00004370"/>
    </source>
</evidence>
<dbReference type="GO" id="GO:0009927">
    <property type="term" value="F:histidine phosphotransfer kinase activity"/>
    <property type="evidence" value="ECO:0007669"/>
    <property type="project" value="TreeGrafter"/>
</dbReference>
<dbReference type="EC" id="2.7.13.3" evidence="3"/>
<dbReference type="GO" id="GO:0005524">
    <property type="term" value="F:ATP binding"/>
    <property type="evidence" value="ECO:0007669"/>
    <property type="project" value="UniProtKB-KW"/>
</dbReference>
<dbReference type="CDD" id="cd16922">
    <property type="entry name" value="HATPase_EvgS-ArcB-TorS-like"/>
    <property type="match status" value="1"/>
</dbReference>
<keyword evidence="10 12" id="KW-0472">Membrane</keyword>
<evidence type="ECO:0000256" key="5">
    <source>
        <dbReference type="ARBA" id="ARBA00022679"/>
    </source>
</evidence>
<dbReference type="InterPro" id="IPR036890">
    <property type="entry name" value="HATPase_C_sf"/>
</dbReference>
<dbReference type="FunFam" id="3.30.565.10:FF:000010">
    <property type="entry name" value="Sensor histidine kinase RcsC"/>
    <property type="match status" value="1"/>
</dbReference>
<evidence type="ECO:0000256" key="1">
    <source>
        <dbReference type="ARBA" id="ARBA00000085"/>
    </source>
</evidence>
<dbReference type="SMART" id="SM00388">
    <property type="entry name" value="HisKA"/>
    <property type="match status" value="1"/>
</dbReference>
<dbReference type="PRINTS" id="PR00344">
    <property type="entry name" value="BCTRLSENSOR"/>
</dbReference>
<dbReference type="Gene3D" id="1.10.287.130">
    <property type="match status" value="1"/>
</dbReference>
<dbReference type="Gene3D" id="3.30.565.10">
    <property type="entry name" value="Histidine kinase-like ATPase, C-terminal domain"/>
    <property type="match status" value="1"/>
</dbReference>
<comment type="catalytic activity">
    <reaction evidence="1">
        <text>ATP + protein L-histidine = ADP + protein N-phospho-L-histidine.</text>
        <dbReference type="EC" id="2.7.13.3"/>
    </reaction>
</comment>
<keyword evidence="11" id="KW-0131">Cell cycle</keyword>
<feature type="transmembrane region" description="Helical" evidence="12">
    <location>
        <begin position="49"/>
        <end position="65"/>
    </location>
</feature>
<dbReference type="PANTHER" id="PTHR43047:SF72">
    <property type="entry name" value="OSMOSENSING HISTIDINE PROTEIN KINASE SLN1"/>
    <property type="match status" value="1"/>
</dbReference>
<gene>
    <name evidence="14" type="ORF">FKV42_04950</name>
</gene>
<organism evidence="14 15">
    <name type="scientific">Methanolobus vulcani</name>
    <dbReference type="NCBI Taxonomy" id="38026"/>
    <lineage>
        <taxon>Archaea</taxon>
        <taxon>Methanobacteriati</taxon>
        <taxon>Methanobacteriota</taxon>
        <taxon>Stenosarchaea group</taxon>
        <taxon>Methanomicrobia</taxon>
        <taxon>Methanosarcinales</taxon>
        <taxon>Methanosarcinaceae</taxon>
        <taxon>Methanolobus</taxon>
    </lineage>
</organism>
<dbReference type="InterPro" id="IPR005467">
    <property type="entry name" value="His_kinase_dom"/>
</dbReference>
<accession>A0A7Z8KNT4</accession>